<evidence type="ECO:0000313" key="2">
    <source>
        <dbReference type="Proteomes" id="UP000504629"/>
    </source>
</evidence>
<feature type="compositionally biased region" description="Basic and acidic residues" evidence="1">
    <location>
        <begin position="134"/>
        <end position="146"/>
    </location>
</feature>
<accession>A0A6J2JZB8</accession>
<protein>
    <submittedName>
        <fullName evidence="3 4">Uncharacterized protein LOC114246451</fullName>
    </submittedName>
</protein>
<sequence length="507" mass="57573">MSNVNNISKMGVKDKNLRLICSTPEQNNNSPSRDSDSLYDSDATSPVPFLCTQDGADGETDVVWNFYTPKADRNKIHDKNATPIGRKPKRIQRPKLIDKHISKRRALRSTQKRTELFNDLIELNENLSELIKKNPKESGVKTHSGSEEDLFSDSSDYSPKSGRKTKHNCLRKNVLSSKFTKPENENVIESDDSMNECLIKASQIVEDIAFDDEVTPPKVNPAKRKYVDVKTNYNSMDTLLGNVKLGSPIVNKVKKSEMPCINNDSFDNLVENLNDSVFEQLTQMPVKMDETNKTGSSWKVKEVIVHNASPKSLSFIRHSTMPESPSLNVNKPSTSGMVFGRYNTMPTEKNISSGESDCSPIKCTQEEIERKHRLAREKLLAKRLLPFTSMQTKQQSQSQKNLKINSNSEPNFIYQSAKLLPNTKNNVCRSLETKPIKSQDVNNLPTEKLNENVLLKQNITKFQPKFPSNNANKVDTVTNKSNDLKELLERKRLEALMKLRKRQQQNK</sequence>
<dbReference type="GeneID" id="114246451"/>
<feature type="region of interest" description="Disordered" evidence="1">
    <location>
        <begin position="134"/>
        <end position="165"/>
    </location>
</feature>
<evidence type="ECO:0000256" key="1">
    <source>
        <dbReference type="SAM" id="MobiDB-lite"/>
    </source>
</evidence>
<name>A0A6J2JZB8_BOMMA</name>
<feature type="region of interest" description="Disordered" evidence="1">
    <location>
        <begin position="22"/>
        <end position="41"/>
    </location>
</feature>
<dbReference type="RefSeq" id="XP_028034773.1">
    <property type="nucleotide sequence ID" value="XM_028178972.1"/>
</dbReference>
<organism evidence="2 4">
    <name type="scientific">Bombyx mandarina</name>
    <name type="common">Wild silk moth</name>
    <name type="synonym">Wild silkworm</name>
    <dbReference type="NCBI Taxonomy" id="7092"/>
    <lineage>
        <taxon>Eukaryota</taxon>
        <taxon>Metazoa</taxon>
        <taxon>Ecdysozoa</taxon>
        <taxon>Arthropoda</taxon>
        <taxon>Hexapoda</taxon>
        <taxon>Insecta</taxon>
        <taxon>Pterygota</taxon>
        <taxon>Neoptera</taxon>
        <taxon>Endopterygota</taxon>
        <taxon>Lepidoptera</taxon>
        <taxon>Glossata</taxon>
        <taxon>Ditrysia</taxon>
        <taxon>Bombycoidea</taxon>
        <taxon>Bombycidae</taxon>
        <taxon>Bombycinae</taxon>
        <taxon>Bombyx</taxon>
    </lineage>
</organism>
<reference evidence="3 4" key="1">
    <citation type="submission" date="2025-04" db="UniProtKB">
        <authorList>
            <consortium name="RefSeq"/>
        </authorList>
    </citation>
    <scope>IDENTIFICATION</scope>
    <source>
        <tissue evidence="3 4">Silk gland</tissue>
    </source>
</reference>
<dbReference type="AlphaFoldDB" id="A0A6J2JZB8"/>
<proteinExistence type="predicted"/>
<keyword evidence="2" id="KW-1185">Reference proteome</keyword>
<feature type="compositionally biased region" description="Polar residues" evidence="1">
    <location>
        <begin position="23"/>
        <end position="32"/>
    </location>
</feature>
<dbReference type="RefSeq" id="XP_028034772.1">
    <property type="nucleotide sequence ID" value="XM_028178971.1"/>
</dbReference>
<evidence type="ECO:0000313" key="4">
    <source>
        <dbReference type="RefSeq" id="XP_028034773.1"/>
    </source>
</evidence>
<dbReference type="OrthoDB" id="2017408at2759"/>
<dbReference type="Proteomes" id="UP000504629">
    <property type="component" value="Unplaced"/>
</dbReference>
<gene>
    <name evidence="3 4" type="primary">LOC114246451</name>
</gene>
<dbReference type="KEGG" id="bman:114246451"/>
<evidence type="ECO:0000313" key="3">
    <source>
        <dbReference type="RefSeq" id="XP_028034772.1"/>
    </source>
</evidence>